<proteinExistence type="predicted"/>
<evidence type="ECO:0000313" key="4">
    <source>
        <dbReference type="Proteomes" id="UP000326759"/>
    </source>
</evidence>
<feature type="domain" description="VWFD" evidence="2">
    <location>
        <begin position="11"/>
        <end position="201"/>
    </location>
</feature>
<organism evidence="3 4">
    <name type="scientific">Armadillidium nasatum</name>
    <dbReference type="NCBI Taxonomy" id="96803"/>
    <lineage>
        <taxon>Eukaryota</taxon>
        <taxon>Metazoa</taxon>
        <taxon>Ecdysozoa</taxon>
        <taxon>Arthropoda</taxon>
        <taxon>Crustacea</taxon>
        <taxon>Multicrustacea</taxon>
        <taxon>Malacostraca</taxon>
        <taxon>Eumalacostraca</taxon>
        <taxon>Peracarida</taxon>
        <taxon>Isopoda</taxon>
        <taxon>Oniscidea</taxon>
        <taxon>Crinocheta</taxon>
        <taxon>Armadillidiidae</taxon>
        <taxon>Armadillidium</taxon>
    </lineage>
</organism>
<evidence type="ECO:0000256" key="1">
    <source>
        <dbReference type="SAM" id="Coils"/>
    </source>
</evidence>
<dbReference type="OrthoDB" id="160294at2759"/>
<accession>A0A5N5TF66</accession>
<dbReference type="Proteomes" id="UP000326759">
    <property type="component" value="Unassembled WGS sequence"/>
</dbReference>
<dbReference type="InterPro" id="IPR001846">
    <property type="entry name" value="VWF_type-D"/>
</dbReference>
<comment type="caution">
    <text evidence="3">The sequence shown here is derived from an EMBL/GenBank/DDBJ whole genome shotgun (WGS) entry which is preliminary data.</text>
</comment>
<gene>
    <name evidence="3" type="primary">CLOT_4</name>
    <name evidence="3" type="ORF">Anas_13299</name>
</gene>
<feature type="coiled-coil region" evidence="1">
    <location>
        <begin position="205"/>
        <end position="232"/>
    </location>
</feature>
<protein>
    <submittedName>
        <fullName evidence="3">Hemolymph clottable protein</fullName>
    </submittedName>
</protein>
<dbReference type="AlphaFoldDB" id="A0A5N5TF66"/>
<sequence length="326" mass="37740">MLNRDQIFTDAKCILQRNSVTTFDGVHFIYEPSTCWTLASHSRARWYRFKDKSVILIRASKEPSKSLEFKYLSFALGFEIEFSNEELKVNGTVVDRLFEDSPDLRAIEEGIIYKIGHRYHIYSFTILTSNIETTNEQSPYIIVYDDKIEIYNENVEEPPGNGICGNNDGRMIPEFIGPKHCIYNDAQMFAASWTGQSDDCDAATLEEYRKGVDQFQADCKRYQKNIQDVKMNERCLVFQWKISTFNETNYCISAKPLPFCLEKCQTNKYKRVKVSDLQVLAKANAPEGLIALIENKNKTFVSAPITAEPYFYEHSYEDVATFCKRF</sequence>
<keyword evidence="4" id="KW-1185">Reference proteome</keyword>
<evidence type="ECO:0000259" key="2">
    <source>
        <dbReference type="PROSITE" id="PS51233"/>
    </source>
</evidence>
<evidence type="ECO:0000313" key="3">
    <source>
        <dbReference type="EMBL" id="KAB7504829.1"/>
    </source>
</evidence>
<reference evidence="3 4" key="1">
    <citation type="journal article" date="2019" name="PLoS Biol.">
        <title>Sex chromosomes control vertical transmission of feminizing Wolbachia symbionts in an isopod.</title>
        <authorList>
            <person name="Becking T."/>
            <person name="Chebbi M.A."/>
            <person name="Giraud I."/>
            <person name="Moumen B."/>
            <person name="Laverre T."/>
            <person name="Caubet Y."/>
            <person name="Peccoud J."/>
            <person name="Gilbert C."/>
            <person name="Cordaux R."/>
        </authorList>
    </citation>
    <scope>NUCLEOTIDE SEQUENCE [LARGE SCALE GENOMIC DNA]</scope>
    <source>
        <strain evidence="3">ANa2</strain>
        <tissue evidence="3">Whole body excluding digestive tract and cuticle</tissue>
    </source>
</reference>
<dbReference type="PROSITE" id="PS51233">
    <property type="entry name" value="VWFD"/>
    <property type="match status" value="1"/>
</dbReference>
<dbReference type="EMBL" id="SEYY01002244">
    <property type="protein sequence ID" value="KAB7504829.1"/>
    <property type="molecule type" value="Genomic_DNA"/>
</dbReference>
<keyword evidence="1" id="KW-0175">Coiled coil</keyword>
<name>A0A5N5TF66_9CRUS</name>